<dbReference type="Pfam" id="PF23598">
    <property type="entry name" value="LRR_14"/>
    <property type="match status" value="1"/>
</dbReference>
<keyword evidence="4" id="KW-0472">Membrane</keyword>
<name>A0AA88D4X5_FICCA</name>
<dbReference type="EMBL" id="BTGU01000013">
    <property type="protein sequence ID" value="GMN41727.1"/>
    <property type="molecule type" value="Genomic_DNA"/>
</dbReference>
<keyword evidence="4" id="KW-0812">Transmembrane</keyword>
<evidence type="ECO:0000259" key="6">
    <source>
        <dbReference type="Pfam" id="PF23598"/>
    </source>
</evidence>
<dbReference type="Gene3D" id="3.80.10.10">
    <property type="entry name" value="Ribonuclease Inhibitor"/>
    <property type="match status" value="3"/>
</dbReference>
<evidence type="ECO:0000313" key="7">
    <source>
        <dbReference type="EMBL" id="GMN41727.1"/>
    </source>
</evidence>
<evidence type="ECO:0000256" key="1">
    <source>
        <dbReference type="ARBA" id="ARBA00022614"/>
    </source>
</evidence>
<dbReference type="SMART" id="SM00369">
    <property type="entry name" value="LRR_TYP"/>
    <property type="match status" value="5"/>
</dbReference>
<dbReference type="InterPro" id="IPR001611">
    <property type="entry name" value="Leu-rich_rpt"/>
</dbReference>
<protein>
    <submittedName>
        <fullName evidence="7">Uncharacterized protein</fullName>
    </submittedName>
</protein>
<dbReference type="InterPro" id="IPR032675">
    <property type="entry name" value="LRR_dom_sf"/>
</dbReference>
<evidence type="ECO:0000313" key="8">
    <source>
        <dbReference type="Proteomes" id="UP001187192"/>
    </source>
</evidence>
<feature type="domain" description="Disease resistance protein RPS4B/Roq1-like leucine-rich repeats" evidence="5">
    <location>
        <begin position="430"/>
        <end position="608"/>
    </location>
</feature>
<evidence type="ECO:0000259" key="5">
    <source>
        <dbReference type="Pfam" id="PF23286"/>
    </source>
</evidence>
<feature type="transmembrane region" description="Helical" evidence="4">
    <location>
        <begin position="859"/>
        <end position="879"/>
    </location>
</feature>
<dbReference type="Proteomes" id="UP001187192">
    <property type="component" value="Unassembled WGS sequence"/>
</dbReference>
<keyword evidence="3" id="KW-0611">Plant defense</keyword>
<gene>
    <name evidence="7" type="ORF">TIFTF001_010948</name>
</gene>
<comment type="caution">
    <text evidence="7">The sequence shown here is derived from an EMBL/GenBank/DDBJ whole genome shotgun (WGS) entry which is preliminary data.</text>
</comment>
<proteinExistence type="predicted"/>
<dbReference type="InterPro" id="IPR055414">
    <property type="entry name" value="LRR_R13L4/SHOC2-like"/>
</dbReference>
<dbReference type="PANTHER" id="PTHR45752">
    <property type="entry name" value="LEUCINE-RICH REPEAT-CONTAINING"/>
    <property type="match status" value="1"/>
</dbReference>
<dbReference type="InterPro" id="IPR058546">
    <property type="entry name" value="RPS4B/Roq1-like_LRR"/>
</dbReference>
<sequence>MVRDPDGGSILWNKLQRSPNLTNVVAYLKEIYREYQINQLEKKKEAKIWAKPLGTMVNLRLLQINYVNLEGEFKFPAELKWLQWKGCPLKYLPSDFCPQRLAILDLSDSKIERAWDWYDNKVAENLKILNLSDCFNLTGLPNLSGNQKLEKLILRRCESLTKIDDYIGNNNTLVHLDLKGCSNLIQFPTDVSGLKQLENLILSGCSKLKGLPENIGSMRSLKELLVDDTAIESIPESIFRLTQLEKLILSHCRHLKRLPHCIGKLCSLKELSLNGSGLEELPHSIGSLENLEKLNATWCSSLSVLPDSIGDLKLLTEFFVLESPIKELPLCIGFLPNLKELSVGRGKFLSELPHSIGRLDSLVTLQIHETSITDLPDDIGALKSLKKLQLWKCRSLRSLPESIGGMLSLTTLEIYKAKIKELPESIGMLENLTELSLYFCEELHKLPDSIGNLKSLYYLQMAETAVTELPESFGMLSSLMELHISKNHQVGLFDSNDVKTPVIHCSQKGSFFPSSFSSLSSLSELDARAREISGKIPDDFEKLANLEILDLGNNDFCSLPSSLRGMSILKELLLPHCRELKFLPHLPSSLLVVNVAYCIALENISDLSNLESLEELNLTNCEKVKDIPGLECLKSLKRLYMNCCKTCSMVAKRRLAKSSLRKITNLSMPGSKIPDWLRQDEVTFTERRNTPLQGVTIGVVVSLNHQIQDDSRQNVSGIVDIQAQVLKQDLPIFTTVLNLSGVPHKDEDQLHLCRYSVDQPLVSQLKNGYKILVTKRNPPVMQGVELKKWGICLVYEGDDDYEGDEEYLDESQLSVSEKLAKFFSTFEAEDAKVSENSCEEVERNVQETCKRPQNFFPQYLLPKFVALSFLVLLFSWIFLRIV</sequence>
<dbReference type="Pfam" id="PF23286">
    <property type="entry name" value="LRR_13"/>
    <property type="match status" value="1"/>
</dbReference>
<organism evidence="7 8">
    <name type="scientific">Ficus carica</name>
    <name type="common">Common fig</name>
    <dbReference type="NCBI Taxonomy" id="3494"/>
    <lineage>
        <taxon>Eukaryota</taxon>
        <taxon>Viridiplantae</taxon>
        <taxon>Streptophyta</taxon>
        <taxon>Embryophyta</taxon>
        <taxon>Tracheophyta</taxon>
        <taxon>Spermatophyta</taxon>
        <taxon>Magnoliopsida</taxon>
        <taxon>eudicotyledons</taxon>
        <taxon>Gunneridae</taxon>
        <taxon>Pentapetalae</taxon>
        <taxon>rosids</taxon>
        <taxon>fabids</taxon>
        <taxon>Rosales</taxon>
        <taxon>Moraceae</taxon>
        <taxon>Ficeae</taxon>
        <taxon>Ficus</taxon>
    </lineage>
</organism>
<accession>A0AA88D4X5</accession>
<feature type="domain" description="Disease resistance R13L4/SHOC-2-like LRR" evidence="6">
    <location>
        <begin position="207"/>
        <end position="298"/>
    </location>
</feature>
<dbReference type="InterPro" id="IPR050715">
    <property type="entry name" value="LRR-SigEffector_domain"/>
</dbReference>
<dbReference type="SUPFAM" id="SSF52058">
    <property type="entry name" value="L domain-like"/>
    <property type="match status" value="2"/>
</dbReference>
<keyword evidence="2" id="KW-0677">Repeat</keyword>
<dbReference type="PROSITE" id="PS51450">
    <property type="entry name" value="LRR"/>
    <property type="match status" value="1"/>
</dbReference>
<evidence type="ECO:0000256" key="4">
    <source>
        <dbReference type="SAM" id="Phobius"/>
    </source>
</evidence>
<keyword evidence="4" id="KW-1133">Transmembrane helix</keyword>
<keyword evidence="8" id="KW-1185">Reference proteome</keyword>
<dbReference type="AlphaFoldDB" id="A0AA88D4X5"/>
<dbReference type="InterPro" id="IPR003591">
    <property type="entry name" value="Leu-rich_rpt_typical-subtyp"/>
</dbReference>
<dbReference type="PANTHER" id="PTHR45752:SF195">
    <property type="entry name" value="LEUCINE-RICH REPEAT (LRR) FAMILY PROTEIN-RELATED"/>
    <property type="match status" value="1"/>
</dbReference>
<evidence type="ECO:0000256" key="2">
    <source>
        <dbReference type="ARBA" id="ARBA00022737"/>
    </source>
</evidence>
<keyword evidence="1" id="KW-0433">Leucine-rich repeat</keyword>
<reference evidence="7" key="1">
    <citation type="submission" date="2023-07" db="EMBL/GenBank/DDBJ databases">
        <title>draft genome sequence of fig (Ficus carica).</title>
        <authorList>
            <person name="Takahashi T."/>
            <person name="Nishimura K."/>
        </authorList>
    </citation>
    <scope>NUCLEOTIDE SEQUENCE</scope>
</reference>
<evidence type="ECO:0000256" key="3">
    <source>
        <dbReference type="ARBA" id="ARBA00022821"/>
    </source>
</evidence>